<comment type="caution">
    <text evidence="2">The sequence shown here is derived from an EMBL/GenBank/DDBJ whole genome shotgun (WGS) entry which is preliminary data.</text>
</comment>
<name>A0AAD7D913_MYCRO</name>
<evidence type="ECO:0000313" key="3">
    <source>
        <dbReference type="Proteomes" id="UP001221757"/>
    </source>
</evidence>
<keyword evidence="3" id="KW-1185">Reference proteome</keyword>
<sequence>MKQAIAATPQKTCIRITRKNTVCPTPSARKTDRKNGTRTHRVPDTPSRSLHPPPPQAIRSTIQRKTPSDIFSPSLSC</sequence>
<reference evidence="2" key="1">
    <citation type="submission" date="2023-03" db="EMBL/GenBank/DDBJ databases">
        <title>Massive genome expansion in bonnet fungi (Mycena s.s.) driven by repeated elements and novel gene families across ecological guilds.</title>
        <authorList>
            <consortium name="Lawrence Berkeley National Laboratory"/>
            <person name="Harder C.B."/>
            <person name="Miyauchi S."/>
            <person name="Viragh M."/>
            <person name="Kuo A."/>
            <person name="Thoen E."/>
            <person name="Andreopoulos B."/>
            <person name="Lu D."/>
            <person name="Skrede I."/>
            <person name="Drula E."/>
            <person name="Henrissat B."/>
            <person name="Morin E."/>
            <person name="Kohler A."/>
            <person name="Barry K."/>
            <person name="LaButti K."/>
            <person name="Morin E."/>
            <person name="Salamov A."/>
            <person name="Lipzen A."/>
            <person name="Mereny Z."/>
            <person name="Hegedus B."/>
            <person name="Baldrian P."/>
            <person name="Stursova M."/>
            <person name="Weitz H."/>
            <person name="Taylor A."/>
            <person name="Grigoriev I.V."/>
            <person name="Nagy L.G."/>
            <person name="Martin F."/>
            <person name="Kauserud H."/>
        </authorList>
    </citation>
    <scope>NUCLEOTIDE SEQUENCE</scope>
    <source>
        <strain evidence="2">CBHHK067</strain>
    </source>
</reference>
<proteinExistence type="predicted"/>
<protein>
    <submittedName>
        <fullName evidence="2">Uncharacterized protein</fullName>
    </submittedName>
</protein>
<evidence type="ECO:0000313" key="2">
    <source>
        <dbReference type="EMBL" id="KAJ7685957.1"/>
    </source>
</evidence>
<evidence type="ECO:0000256" key="1">
    <source>
        <dbReference type="SAM" id="MobiDB-lite"/>
    </source>
</evidence>
<feature type="region of interest" description="Disordered" evidence="1">
    <location>
        <begin position="22"/>
        <end position="77"/>
    </location>
</feature>
<dbReference type="EMBL" id="JARKIE010000101">
    <property type="protein sequence ID" value="KAJ7685957.1"/>
    <property type="molecule type" value="Genomic_DNA"/>
</dbReference>
<dbReference type="Proteomes" id="UP001221757">
    <property type="component" value="Unassembled WGS sequence"/>
</dbReference>
<dbReference type="AlphaFoldDB" id="A0AAD7D913"/>
<feature type="compositionally biased region" description="Polar residues" evidence="1">
    <location>
        <begin position="58"/>
        <end position="77"/>
    </location>
</feature>
<organism evidence="2 3">
    <name type="scientific">Mycena rosella</name>
    <name type="common">Pink bonnet</name>
    <name type="synonym">Agaricus rosellus</name>
    <dbReference type="NCBI Taxonomy" id="1033263"/>
    <lineage>
        <taxon>Eukaryota</taxon>
        <taxon>Fungi</taxon>
        <taxon>Dikarya</taxon>
        <taxon>Basidiomycota</taxon>
        <taxon>Agaricomycotina</taxon>
        <taxon>Agaricomycetes</taxon>
        <taxon>Agaricomycetidae</taxon>
        <taxon>Agaricales</taxon>
        <taxon>Marasmiineae</taxon>
        <taxon>Mycenaceae</taxon>
        <taxon>Mycena</taxon>
    </lineage>
</organism>
<gene>
    <name evidence="2" type="ORF">B0H17DRAFT_1073004</name>
</gene>
<accession>A0AAD7D913</accession>